<keyword evidence="2 6" id="KW-0812">Transmembrane</keyword>
<feature type="region of interest" description="Disordered" evidence="5">
    <location>
        <begin position="287"/>
        <end position="310"/>
    </location>
</feature>
<dbReference type="PANTHER" id="PTHR16950">
    <property type="entry name" value="ZINC TRANSPORTER SLC39A7 HISTIDINE-RICH MEMBRANE PROTEIN KE4"/>
    <property type="match status" value="1"/>
</dbReference>
<accession>A0A2Z6I932</accession>
<dbReference type="Proteomes" id="UP000271003">
    <property type="component" value="Chromosome"/>
</dbReference>
<evidence type="ECO:0000256" key="5">
    <source>
        <dbReference type="SAM" id="MobiDB-lite"/>
    </source>
</evidence>
<evidence type="ECO:0000256" key="6">
    <source>
        <dbReference type="SAM" id="Phobius"/>
    </source>
</evidence>
<dbReference type="OrthoDB" id="9806593at2"/>
<dbReference type="RefSeq" id="WP_120176523.1">
    <property type="nucleotide sequence ID" value="NZ_AP018786.1"/>
</dbReference>
<feature type="transmembrane region" description="Helical" evidence="6">
    <location>
        <begin position="136"/>
        <end position="158"/>
    </location>
</feature>
<keyword evidence="3 6" id="KW-1133">Transmembrane helix</keyword>
<organism evidence="7 8">
    <name type="scientific">Sutterella megalosphaeroides</name>
    <dbReference type="NCBI Taxonomy" id="2494234"/>
    <lineage>
        <taxon>Bacteria</taxon>
        <taxon>Pseudomonadati</taxon>
        <taxon>Pseudomonadota</taxon>
        <taxon>Betaproteobacteria</taxon>
        <taxon>Burkholderiales</taxon>
        <taxon>Sutterellaceae</taxon>
        <taxon>Sutterella</taxon>
    </lineage>
</organism>
<feature type="transmembrane region" description="Helical" evidence="6">
    <location>
        <begin position="198"/>
        <end position="218"/>
    </location>
</feature>
<feature type="transmembrane region" description="Helical" evidence="6">
    <location>
        <begin position="108"/>
        <end position="130"/>
    </location>
</feature>
<keyword evidence="4 6" id="KW-0472">Membrane</keyword>
<name>A0A2Z6I932_9BURK</name>
<feature type="transmembrane region" description="Helical" evidence="6">
    <location>
        <begin position="38"/>
        <end position="56"/>
    </location>
</feature>
<dbReference type="EMBL" id="AP018786">
    <property type="protein sequence ID" value="BBF22854.1"/>
    <property type="molecule type" value="Genomic_DNA"/>
</dbReference>
<dbReference type="Pfam" id="PF02535">
    <property type="entry name" value="Zip"/>
    <property type="match status" value="1"/>
</dbReference>
<dbReference type="PANTHER" id="PTHR16950:SF16">
    <property type="entry name" value="ZINC TRANSPORTER ZIP13"/>
    <property type="match status" value="1"/>
</dbReference>
<evidence type="ECO:0000256" key="4">
    <source>
        <dbReference type="ARBA" id="ARBA00023136"/>
    </source>
</evidence>
<reference evidence="7 8" key="1">
    <citation type="journal article" date="2018" name="Int. J. Syst. Evol. Microbiol.">
        <title>Mesosutterella multiformis gen. nov., sp. nov., a member of the family Sutterellaceae and Sutterella megalosphaeroides sp. nov., isolated from human faeces.</title>
        <authorList>
            <person name="Sakamoto M."/>
            <person name="Ikeyama N."/>
            <person name="Kunihiro T."/>
            <person name="Iino T."/>
            <person name="Yuki M."/>
            <person name="Ohkuma M."/>
        </authorList>
    </citation>
    <scope>NUCLEOTIDE SEQUENCE [LARGE SCALE GENOMIC DNA]</scope>
    <source>
        <strain evidence="7 8">6FBBBH3</strain>
    </source>
</reference>
<feature type="transmembrane region" description="Helical" evidence="6">
    <location>
        <begin position="6"/>
        <end position="26"/>
    </location>
</feature>
<gene>
    <name evidence="7" type="ORF">SUTMEG_07450</name>
</gene>
<evidence type="ECO:0000313" key="7">
    <source>
        <dbReference type="EMBL" id="BBF22854.1"/>
    </source>
</evidence>
<evidence type="ECO:0000256" key="2">
    <source>
        <dbReference type="ARBA" id="ARBA00022692"/>
    </source>
</evidence>
<dbReference type="GO" id="GO:0046873">
    <property type="term" value="F:metal ion transmembrane transporter activity"/>
    <property type="evidence" value="ECO:0007669"/>
    <property type="project" value="InterPro"/>
</dbReference>
<keyword evidence="8" id="KW-1185">Reference proteome</keyword>
<evidence type="ECO:0000313" key="8">
    <source>
        <dbReference type="Proteomes" id="UP000271003"/>
    </source>
</evidence>
<feature type="compositionally biased region" description="Basic and acidic residues" evidence="5">
    <location>
        <begin position="300"/>
        <end position="310"/>
    </location>
</feature>
<dbReference type="AlphaFoldDB" id="A0A2Z6I932"/>
<comment type="subcellular location">
    <subcellularLocation>
        <location evidence="1">Membrane</location>
        <topology evidence="1">Multi-pass membrane protein</topology>
    </subcellularLocation>
</comment>
<proteinExistence type="predicted"/>
<feature type="transmembrane region" description="Helical" evidence="6">
    <location>
        <begin position="170"/>
        <end position="192"/>
    </location>
</feature>
<feature type="transmembrane region" description="Helical" evidence="6">
    <location>
        <begin position="68"/>
        <end position="87"/>
    </location>
</feature>
<evidence type="ECO:0000256" key="1">
    <source>
        <dbReference type="ARBA" id="ARBA00004141"/>
    </source>
</evidence>
<evidence type="ECO:0000256" key="3">
    <source>
        <dbReference type="ARBA" id="ARBA00022989"/>
    </source>
</evidence>
<sequence length="310" mass="32011">MLWLVIEVALANLLTRFVALAAALWVSHRSLARWGERLLGVASGFLATLSLTHLLPEAFESEAADPHALGLVMLGTLFAFVFLGLASGHAHAHGHDHDRQAAEHRSDAGALLTGAALHNIVDGTLVAAAFMTDARAGWLAAAAVLVHEIPQQIGYAIVLKNCGYSERKTVACLAALALAALFGGVLGCGAVGMSAELLPYLLAASSVAFLYITFSALLPEVLHAALQKGTAGARLQVAASLAAGAALSMALLGVGHGHEHGLAHAHDHAVETVETVEASGADEHGAEHAFADENTAPRPVTEKPETSGVR</sequence>
<dbReference type="KEGG" id="sutt:SUTMEG_07450"/>
<protein>
    <submittedName>
        <fullName evidence="7">ZIP family metal transporter</fullName>
    </submittedName>
</protein>
<dbReference type="GO" id="GO:0016020">
    <property type="term" value="C:membrane"/>
    <property type="evidence" value="ECO:0007669"/>
    <property type="project" value="UniProtKB-SubCell"/>
</dbReference>
<dbReference type="InterPro" id="IPR003689">
    <property type="entry name" value="ZIP"/>
</dbReference>